<keyword evidence="4 5" id="KW-1015">Disulfide bond</keyword>
<dbReference type="Gene3D" id="2.10.70.10">
    <property type="entry name" value="Complement Module, domain 1"/>
    <property type="match status" value="3"/>
</dbReference>
<organism evidence="7 8">
    <name type="scientific">Strongylus vulgaris</name>
    <name type="common">Blood worm</name>
    <dbReference type="NCBI Taxonomy" id="40348"/>
    <lineage>
        <taxon>Eukaryota</taxon>
        <taxon>Metazoa</taxon>
        <taxon>Ecdysozoa</taxon>
        <taxon>Nematoda</taxon>
        <taxon>Chromadorea</taxon>
        <taxon>Rhabditida</taxon>
        <taxon>Rhabditina</taxon>
        <taxon>Rhabditomorpha</taxon>
        <taxon>Strongyloidea</taxon>
        <taxon>Strongylidae</taxon>
        <taxon>Strongylus</taxon>
    </lineage>
</organism>
<evidence type="ECO:0000259" key="6">
    <source>
        <dbReference type="PROSITE" id="PS50923"/>
    </source>
</evidence>
<dbReference type="SMART" id="SM00032">
    <property type="entry name" value="CCP"/>
    <property type="match status" value="5"/>
</dbReference>
<evidence type="ECO:0000313" key="8">
    <source>
        <dbReference type="Proteomes" id="UP000270094"/>
    </source>
</evidence>
<dbReference type="PROSITE" id="PS50923">
    <property type="entry name" value="SUSHI"/>
    <property type="match status" value="2"/>
</dbReference>
<keyword evidence="8" id="KW-1185">Reference proteome</keyword>
<feature type="disulfide bond" evidence="5">
    <location>
        <begin position="133"/>
        <end position="160"/>
    </location>
</feature>
<sequence length="474" mass="53345">MRTLMHCHNGTWSHVPTCSPSESIQNEFTVNCHEWPPRVAHAQVLFSKSSHGAIAKYECNAGYYPNKEQQTIKCLFGQWTREGGPLKSWCHHPSRTFGTLIGGQILLEGQMGAYEFAKYIQKVEEGRSIVFQCNKGNYLIGPPKASCVNGQWMPKVKPKCVSQTHPMIEGRIMWDRRKREIEGLDVNVSCPPIQSTLEKIVVVNKDMDVTIICREGYEFPSEFMDGRSVCINGTWAPTPPECVPRNGVLECHRGIITRALGHCYPHECLVPSLAVGTIYPEGRTLADGQQAILVCPAKNITINCSRGVITPTPNCIGNATTFCAAPRDTTPALIYSIQNGQRIELDRYQSAYPNGTIFQYKCVEQREEASGIECINGEWISNLLPCIENNTTLHNWRNSLEDSMCSLPTLDKEMRILNLENFIPSEHHKFAHGTVLQVGCITSGDTDEYMEMKCRRGKWSRKNRINCNNHLLSH</sequence>
<accession>A0A3P7IGE9</accession>
<dbReference type="InterPro" id="IPR000436">
    <property type="entry name" value="Sushi_SCR_CCP_dom"/>
</dbReference>
<dbReference type="SUPFAM" id="SSF57535">
    <property type="entry name" value="Complement control module/SCR domain"/>
    <property type="match status" value="3"/>
</dbReference>
<gene>
    <name evidence="7" type="ORF">SVUK_LOCUS837</name>
</gene>
<proteinExistence type="predicted"/>
<dbReference type="OrthoDB" id="9991441at2759"/>
<keyword evidence="2 5" id="KW-0768">Sushi</keyword>
<evidence type="ECO:0000256" key="2">
    <source>
        <dbReference type="ARBA" id="ARBA00022659"/>
    </source>
</evidence>
<dbReference type="PANTHER" id="PTHR45785">
    <property type="entry name" value="COMPLEMENT FACTOR H-RELATED"/>
    <property type="match status" value="1"/>
</dbReference>
<evidence type="ECO:0000256" key="3">
    <source>
        <dbReference type="ARBA" id="ARBA00022729"/>
    </source>
</evidence>
<comment type="caution">
    <text evidence="5">Lacks conserved residue(s) required for the propagation of feature annotation.</text>
</comment>
<comment type="subcellular location">
    <subcellularLocation>
        <location evidence="1">Virion</location>
    </subcellularLocation>
</comment>
<evidence type="ECO:0000256" key="5">
    <source>
        <dbReference type="PROSITE-ProRule" id="PRU00302"/>
    </source>
</evidence>
<protein>
    <recommendedName>
        <fullName evidence="6">Sushi domain-containing protein</fullName>
    </recommendedName>
</protein>
<keyword evidence="3" id="KW-0732">Signal</keyword>
<dbReference type="CDD" id="cd00033">
    <property type="entry name" value="CCP"/>
    <property type="match status" value="1"/>
</dbReference>
<evidence type="ECO:0000256" key="4">
    <source>
        <dbReference type="ARBA" id="ARBA00023157"/>
    </source>
</evidence>
<dbReference type="InterPro" id="IPR035976">
    <property type="entry name" value="Sushi/SCR/CCP_sf"/>
</dbReference>
<dbReference type="PANTHER" id="PTHR45785:SF2">
    <property type="entry name" value="COMPLEMENT FACTOR H-RELATED"/>
    <property type="match status" value="1"/>
</dbReference>
<name>A0A3P7IGE9_STRVU</name>
<feature type="domain" description="Sushi" evidence="6">
    <location>
        <begin position="188"/>
        <end position="244"/>
    </location>
</feature>
<dbReference type="Pfam" id="PF00084">
    <property type="entry name" value="Sushi"/>
    <property type="match status" value="3"/>
</dbReference>
<evidence type="ECO:0000313" key="7">
    <source>
        <dbReference type="EMBL" id="VDM65839.1"/>
    </source>
</evidence>
<reference evidence="7 8" key="1">
    <citation type="submission" date="2018-11" db="EMBL/GenBank/DDBJ databases">
        <authorList>
            <consortium name="Pathogen Informatics"/>
        </authorList>
    </citation>
    <scope>NUCLEOTIDE SEQUENCE [LARGE SCALE GENOMIC DNA]</scope>
</reference>
<dbReference type="AlphaFoldDB" id="A0A3P7IGE9"/>
<dbReference type="InterPro" id="IPR051503">
    <property type="entry name" value="ComplSys_Reg/VirEntry_Med"/>
</dbReference>
<evidence type="ECO:0000256" key="1">
    <source>
        <dbReference type="ARBA" id="ARBA00004328"/>
    </source>
</evidence>
<dbReference type="EMBL" id="UYYB01001518">
    <property type="protein sequence ID" value="VDM65839.1"/>
    <property type="molecule type" value="Genomic_DNA"/>
</dbReference>
<feature type="domain" description="Sushi" evidence="6">
    <location>
        <begin position="88"/>
        <end position="162"/>
    </location>
</feature>
<dbReference type="Proteomes" id="UP000270094">
    <property type="component" value="Unassembled WGS sequence"/>
</dbReference>